<organism evidence="2 3">
    <name type="scientific">Pelobates cultripes</name>
    <name type="common">Western spadefoot toad</name>
    <dbReference type="NCBI Taxonomy" id="61616"/>
    <lineage>
        <taxon>Eukaryota</taxon>
        <taxon>Metazoa</taxon>
        <taxon>Chordata</taxon>
        <taxon>Craniata</taxon>
        <taxon>Vertebrata</taxon>
        <taxon>Euteleostomi</taxon>
        <taxon>Amphibia</taxon>
        <taxon>Batrachia</taxon>
        <taxon>Anura</taxon>
        <taxon>Pelobatoidea</taxon>
        <taxon>Pelobatidae</taxon>
        <taxon>Pelobates</taxon>
    </lineage>
</organism>
<dbReference type="EMBL" id="OW240919">
    <property type="protein sequence ID" value="CAH2313097.1"/>
    <property type="molecule type" value="Genomic_DNA"/>
</dbReference>
<protein>
    <submittedName>
        <fullName evidence="2">Uncharacterized protein</fullName>
    </submittedName>
</protein>
<name>A0AAD1SXJ0_PELCU</name>
<dbReference type="Proteomes" id="UP001295444">
    <property type="component" value="Chromosome 08"/>
</dbReference>
<feature type="compositionally biased region" description="Polar residues" evidence="1">
    <location>
        <begin position="84"/>
        <end position="100"/>
    </location>
</feature>
<sequence>MTGSATSLSIVETGAYKMADLSDTTVSDKRLQRYVVEDTRDHARDSLTIIFDRFWAKLKARLQPEVPCQKMPTRDRANGGWTPESPSQGKTKTHVSNSHVQGPPGLRATRGTPQKGRPHRQRAAKCILTRSAKTSRATLKGTTLDHEGSQAHGLRTPALTQLWGRRGFPPPRRRGSTQLRQNPGVNHKPGKQLTNSGSWARSRNAIIAVQARGRSSTTCRICTDTHPYGLCPKKSSGNATLHLTVPDSTEDRYLSQISRRGKGDTMPCHRMDYLLKHISGIG</sequence>
<evidence type="ECO:0000313" key="3">
    <source>
        <dbReference type="Proteomes" id="UP001295444"/>
    </source>
</evidence>
<evidence type="ECO:0000256" key="1">
    <source>
        <dbReference type="SAM" id="MobiDB-lite"/>
    </source>
</evidence>
<dbReference type="AlphaFoldDB" id="A0AAD1SXJ0"/>
<feature type="compositionally biased region" description="Polar residues" evidence="1">
    <location>
        <begin position="131"/>
        <end position="141"/>
    </location>
</feature>
<gene>
    <name evidence="2" type="ORF">PECUL_23A007298</name>
</gene>
<feature type="region of interest" description="Disordered" evidence="1">
    <location>
        <begin position="70"/>
        <end position="201"/>
    </location>
</feature>
<evidence type="ECO:0000313" key="2">
    <source>
        <dbReference type="EMBL" id="CAH2313097.1"/>
    </source>
</evidence>
<proteinExistence type="predicted"/>
<feature type="compositionally biased region" description="Polar residues" evidence="1">
    <location>
        <begin position="192"/>
        <end position="201"/>
    </location>
</feature>
<keyword evidence="3" id="KW-1185">Reference proteome</keyword>
<accession>A0AAD1SXJ0</accession>
<reference evidence="2" key="1">
    <citation type="submission" date="2022-03" db="EMBL/GenBank/DDBJ databases">
        <authorList>
            <person name="Alioto T."/>
            <person name="Alioto T."/>
            <person name="Gomez Garrido J."/>
        </authorList>
    </citation>
    <scope>NUCLEOTIDE SEQUENCE</scope>
</reference>